<name>A0A1H7V650_AQUAM</name>
<dbReference type="SUPFAM" id="SSF51126">
    <property type="entry name" value="Pectin lyase-like"/>
    <property type="match status" value="1"/>
</dbReference>
<dbReference type="STRING" id="1038014.SAMN04487910_3954"/>
<evidence type="ECO:0000313" key="2">
    <source>
        <dbReference type="Proteomes" id="UP000198521"/>
    </source>
</evidence>
<organism evidence="1 2">
    <name type="scientific">Aquimarina amphilecti</name>
    <dbReference type="NCBI Taxonomy" id="1038014"/>
    <lineage>
        <taxon>Bacteria</taxon>
        <taxon>Pseudomonadati</taxon>
        <taxon>Bacteroidota</taxon>
        <taxon>Flavobacteriia</taxon>
        <taxon>Flavobacteriales</taxon>
        <taxon>Flavobacteriaceae</taxon>
        <taxon>Aquimarina</taxon>
    </lineage>
</organism>
<dbReference type="Gene3D" id="2.160.20.10">
    <property type="entry name" value="Single-stranded right-handed beta-helix, Pectin lyase-like"/>
    <property type="match status" value="1"/>
</dbReference>
<dbReference type="AlphaFoldDB" id="A0A1H7V650"/>
<dbReference type="InterPro" id="IPR011050">
    <property type="entry name" value="Pectin_lyase_fold/virulence"/>
</dbReference>
<dbReference type="EMBL" id="FOAB01000008">
    <property type="protein sequence ID" value="SEM04539.1"/>
    <property type="molecule type" value="Genomic_DNA"/>
</dbReference>
<protein>
    <submittedName>
        <fullName evidence="1">Right handed beta helix region</fullName>
    </submittedName>
</protein>
<dbReference type="Proteomes" id="UP000198521">
    <property type="component" value="Unassembled WGS sequence"/>
</dbReference>
<proteinExistence type="predicted"/>
<accession>A0A1H7V650</accession>
<dbReference type="OrthoDB" id="188639at2"/>
<dbReference type="RefSeq" id="WP_091411626.1">
    <property type="nucleotide sequence ID" value="NZ_FOAB01000008.1"/>
</dbReference>
<gene>
    <name evidence="1" type="ORF">SAMN04487910_3954</name>
</gene>
<evidence type="ECO:0000313" key="1">
    <source>
        <dbReference type="EMBL" id="SEM04539.1"/>
    </source>
</evidence>
<reference evidence="1 2" key="1">
    <citation type="submission" date="2016-10" db="EMBL/GenBank/DDBJ databases">
        <authorList>
            <person name="de Groot N.N."/>
        </authorList>
    </citation>
    <scope>NUCLEOTIDE SEQUENCE [LARGE SCALE GENOMIC DNA]</scope>
    <source>
        <strain evidence="1 2">DSM 25232</strain>
    </source>
</reference>
<sequence>MRINDKNNSSTVFLFLLLLRVIGASSQEEYSLSELVANKGPYIPNYSYAGYQFGEKEIKISDDITVLNAIDFGVVANDEKDDSKALLRVFEKAHQVKEPVLIQLPAGRIILSEVLYFERSNIILNGQGVGSNGTEIFCPRPMMYLKDPNDLKELREYLVKLDKIQKEEEKNIFLPFSQYSWSGGMFWTRIPGARVKSYLKKYDKEPKVLGTIDNAKRGSVSFKVHNDLGLNKGDVVEIQWFNKKGKEANILRELYGDTKNLKIGSHHWNYTNLPLIRQQAQIEEIVRNQVIIKSPLLTEIIPEYEVRIIKWDHLKEVGIQNFKITFPFSNRIAHHVEQGYNGIYLTRVFNSWVQNVIIENSDSGILTEAIANVTIKDIKTTGKKKGHYTVQMGGVHNVLVKNLSVHNDVMHPLSFNTFSTKSVYHNCEVFKNPILDQHSGVNHQNLFDLITVHLNTLENDSYPLFTGGGAGYWKPSHASYNTFWNIRVNFLNTLKNEELISLDGMNDGPNARLVGVWGNQKIVINYNPDAYVGFVNEDIKLIPSLYKYQLKRRLKN</sequence>
<keyword evidence="2" id="KW-1185">Reference proteome</keyword>
<dbReference type="InterPro" id="IPR012334">
    <property type="entry name" value="Pectin_lyas_fold"/>
</dbReference>